<proteinExistence type="predicted"/>
<evidence type="ECO:0000256" key="1">
    <source>
        <dbReference type="ARBA" id="ARBA00022676"/>
    </source>
</evidence>
<sequence length="338" mass="37544">MADFPVVSVIVPVHNAAAYLERCLDSIAAQTFADIEIVLVDDGSTDGSTALCEAFAARRDRTVVIRHGHALGVSAARNAGVAASTGRYIGFVDADDWAAPTMFETLLRAIEKTESDVAQVQYLLCSKPQPIEDVVESLRVLSSEEALAEMLFREEYAVWNRLYRRSLFDACMPGCFPEGLTCEDRVGNFKLLAKAKRVVVSNRVEYFYFQNLGSISYNGLDGRGFDLIEADRLMVGFAQDFGSGKVLELARDRAAKSSFSLLVKWARFGVTDPLLDESSALDRLFGDFKDNYPRLMKSPLSFARKAAAWQLAHCPGLLRFEFGVLNRMKGYDRKEAKL</sequence>
<dbReference type="RefSeq" id="WP_102375003.1">
    <property type="nucleotide sequence ID" value="NZ_DBFADM010000006.1"/>
</dbReference>
<evidence type="ECO:0000313" key="4">
    <source>
        <dbReference type="EMBL" id="MEQ3362755.1"/>
    </source>
</evidence>
<dbReference type="Gene3D" id="3.90.550.10">
    <property type="entry name" value="Spore Coat Polysaccharide Biosynthesis Protein SpsA, Chain A"/>
    <property type="match status" value="1"/>
</dbReference>
<protein>
    <submittedName>
        <fullName evidence="4">Glycosyltransferase</fullName>
        <ecNumber evidence="4">2.4.-.-</ecNumber>
    </submittedName>
</protein>
<dbReference type="EMBL" id="JBBNOP010000005">
    <property type="protein sequence ID" value="MEQ3362755.1"/>
    <property type="molecule type" value="Genomic_DNA"/>
</dbReference>
<dbReference type="CDD" id="cd00761">
    <property type="entry name" value="Glyco_tranf_GTA_type"/>
    <property type="match status" value="1"/>
</dbReference>
<accession>A0ABV1JCE6</accession>
<keyword evidence="2 4" id="KW-0808">Transferase</keyword>
<dbReference type="Pfam" id="PF00535">
    <property type="entry name" value="Glycos_transf_2"/>
    <property type="match status" value="1"/>
</dbReference>
<organism evidence="4 5">
    <name type="scientific">Raoultibacter massiliensis</name>
    <dbReference type="NCBI Taxonomy" id="1852371"/>
    <lineage>
        <taxon>Bacteria</taxon>
        <taxon>Bacillati</taxon>
        <taxon>Actinomycetota</taxon>
        <taxon>Coriobacteriia</taxon>
        <taxon>Eggerthellales</taxon>
        <taxon>Eggerthellaceae</taxon>
        <taxon>Raoultibacter</taxon>
    </lineage>
</organism>
<dbReference type="InterPro" id="IPR029044">
    <property type="entry name" value="Nucleotide-diphossugar_trans"/>
</dbReference>
<reference evidence="4 5" key="1">
    <citation type="submission" date="2024-04" db="EMBL/GenBank/DDBJ databases">
        <title>Human intestinal bacterial collection.</title>
        <authorList>
            <person name="Pauvert C."/>
            <person name="Hitch T.C.A."/>
            <person name="Clavel T."/>
        </authorList>
    </citation>
    <scope>NUCLEOTIDE SEQUENCE [LARGE SCALE GENOMIC DNA]</scope>
    <source>
        <strain evidence="4 5">CLA-KB-H42</strain>
    </source>
</reference>
<keyword evidence="5" id="KW-1185">Reference proteome</keyword>
<dbReference type="SUPFAM" id="SSF53448">
    <property type="entry name" value="Nucleotide-diphospho-sugar transferases"/>
    <property type="match status" value="1"/>
</dbReference>
<dbReference type="EC" id="2.4.-.-" evidence="4"/>
<dbReference type="Proteomes" id="UP001487305">
    <property type="component" value="Unassembled WGS sequence"/>
</dbReference>
<name>A0ABV1JCE6_9ACTN</name>
<feature type="domain" description="Glycosyltransferase 2-like" evidence="3">
    <location>
        <begin position="8"/>
        <end position="168"/>
    </location>
</feature>
<comment type="caution">
    <text evidence="4">The sequence shown here is derived from an EMBL/GenBank/DDBJ whole genome shotgun (WGS) entry which is preliminary data.</text>
</comment>
<dbReference type="PANTHER" id="PTHR22916">
    <property type="entry name" value="GLYCOSYLTRANSFERASE"/>
    <property type="match status" value="1"/>
</dbReference>
<evidence type="ECO:0000259" key="3">
    <source>
        <dbReference type="Pfam" id="PF00535"/>
    </source>
</evidence>
<evidence type="ECO:0000256" key="2">
    <source>
        <dbReference type="ARBA" id="ARBA00022679"/>
    </source>
</evidence>
<gene>
    <name evidence="4" type="ORF">AAA083_07180</name>
</gene>
<dbReference type="InterPro" id="IPR001173">
    <property type="entry name" value="Glyco_trans_2-like"/>
</dbReference>
<keyword evidence="1 4" id="KW-0328">Glycosyltransferase</keyword>
<dbReference type="GO" id="GO:0016757">
    <property type="term" value="F:glycosyltransferase activity"/>
    <property type="evidence" value="ECO:0007669"/>
    <property type="project" value="UniProtKB-KW"/>
</dbReference>
<evidence type="ECO:0000313" key="5">
    <source>
        <dbReference type="Proteomes" id="UP001487305"/>
    </source>
</evidence>
<dbReference type="PANTHER" id="PTHR22916:SF51">
    <property type="entry name" value="GLYCOSYLTRANSFERASE EPSH-RELATED"/>
    <property type="match status" value="1"/>
</dbReference>